<reference evidence="1 2" key="1">
    <citation type="submission" date="2019-11" db="EMBL/GenBank/DDBJ databases">
        <title>Metabolism of dissolved organic matter in forest soils.</title>
        <authorList>
            <person name="Cyle K.T."/>
            <person name="Wilhelm R.C."/>
            <person name="Martinez C.E."/>
        </authorList>
    </citation>
    <scope>NUCLEOTIDE SEQUENCE [LARGE SCALE GENOMIC DNA]</scope>
    <source>
        <strain evidence="1 2">5N</strain>
    </source>
</reference>
<sequence>MEEYDPECAPEPESWLELDEQERIFLVETYHRVARSKLPNVTAHAALHAIVENQIALSVEPVVRAMHRLRKEGLTRHDAVHAIGSVVAEHLFDILKTNQNDDAAASPARYYAAVERLTAARWRKGEH</sequence>
<name>A0A972SK84_9BURK</name>
<gene>
    <name evidence="1" type="ORF">GNZ13_30640</name>
</gene>
<dbReference type="Proteomes" id="UP000655523">
    <property type="component" value="Unassembled WGS sequence"/>
</dbReference>
<dbReference type="RefSeq" id="WP_172171584.1">
    <property type="nucleotide sequence ID" value="NZ_WOEZ01000181.1"/>
</dbReference>
<evidence type="ECO:0000313" key="2">
    <source>
        <dbReference type="Proteomes" id="UP000655523"/>
    </source>
</evidence>
<evidence type="ECO:0008006" key="3">
    <source>
        <dbReference type="Google" id="ProtNLM"/>
    </source>
</evidence>
<comment type="caution">
    <text evidence="1">The sequence shown here is derived from an EMBL/GenBank/DDBJ whole genome shotgun (WGS) entry which is preliminary data.</text>
</comment>
<evidence type="ECO:0000313" key="1">
    <source>
        <dbReference type="EMBL" id="NPT58798.1"/>
    </source>
</evidence>
<accession>A0A972SK84</accession>
<dbReference type="AlphaFoldDB" id="A0A972SK84"/>
<keyword evidence="2" id="KW-1185">Reference proteome</keyword>
<proteinExistence type="predicted"/>
<protein>
    <recommendedName>
        <fullName evidence="3">DUF1841 family protein</fullName>
    </recommendedName>
</protein>
<dbReference type="EMBL" id="WOEZ01000181">
    <property type="protein sequence ID" value="NPT58798.1"/>
    <property type="molecule type" value="Genomic_DNA"/>
</dbReference>
<organism evidence="1 2">
    <name type="scientific">Paraburkholderia elongata</name>
    <dbReference type="NCBI Taxonomy" id="2675747"/>
    <lineage>
        <taxon>Bacteria</taxon>
        <taxon>Pseudomonadati</taxon>
        <taxon>Pseudomonadota</taxon>
        <taxon>Betaproteobacteria</taxon>
        <taxon>Burkholderiales</taxon>
        <taxon>Burkholderiaceae</taxon>
        <taxon>Paraburkholderia</taxon>
    </lineage>
</organism>